<comment type="caution">
    <text evidence="3">The sequence shown here is derived from an EMBL/GenBank/DDBJ whole genome shotgun (WGS) entry which is preliminary data.</text>
</comment>
<dbReference type="PROSITE" id="PS51272">
    <property type="entry name" value="SLH"/>
    <property type="match status" value="3"/>
</dbReference>
<keyword evidence="1" id="KW-0677">Repeat</keyword>
<dbReference type="EC" id="3.2.1.4" evidence="3"/>
<proteinExistence type="predicted"/>
<dbReference type="Proteomes" id="UP000075737">
    <property type="component" value="Unassembled WGS sequence"/>
</dbReference>
<dbReference type="STRING" id="520767.ATZ99_13290"/>
<organism evidence="3 4">
    <name type="scientific">Thermovenabulum gondwanense</name>
    <dbReference type="NCBI Taxonomy" id="520767"/>
    <lineage>
        <taxon>Bacteria</taxon>
        <taxon>Bacillati</taxon>
        <taxon>Bacillota</taxon>
        <taxon>Clostridia</taxon>
        <taxon>Thermosediminibacterales</taxon>
        <taxon>Thermosediminibacteraceae</taxon>
        <taxon>Thermovenabulum</taxon>
    </lineage>
</organism>
<dbReference type="Pfam" id="PF00395">
    <property type="entry name" value="SLH"/>
    <property type="match status" value="3"/>
</dbReference>
<evidence type="ECO:0000313" key="3">
    <source>
        <dbReference type="EMBL" id="KYO66137.1"/>
    </source>
</evidence>
<reference evidence="3 4" key="1">
    <citation type="submission" date="2015-12" db="EMBL/GenBank/DDBJ databases">
        <title>Draft genome of Thermovenabulum gondwanense isolated from a red thermophilic microbial mat colonisisng an outflow channel of a bore well.</title>
        <authorList>
            <person name="Patel B.K."/>
        </authorList>
    </citation>
    <scope>NUCLEOTIDE SEQUENCE [LARGE SCALE GENOMIC DNA]</scope>
    <source>
        <strain evidence="3 4">R270</strain>
    </source>
</reference>
<evidence type="ECO:0000256" key="1">
    <source>
        <dbReference type="ARBA" id="ARBA00022737"/>
    </source>
</evidence>
<evidence type="ECO:0000313" key="4">
    <source>
        <dbReference type="Proteomes" id="UP000075737"/>
    </source>
</evidence>
<keyword evidence="3" id="KW-0378">Hydrolase</keyword>
<feature type="domain" description="SLH" evidence="2">
    <location>
        <begin position="440"/>
        <end position="503"/>
    </location>
</feature>
<gene>
    <name evidence="3" type="ORF">ATZ99_13290</name>
</gene>
<name>A0A161QB66_9FIRM</name>
<keyword evidence="4" id="KW-1185">Reference proteome</keyword>
<accession>A0A161QB66</accession>
<dbReference type="PATRIC" id="fig|520767.4.peg.1431"/>
<evidence type="ECO:0000259" key="2">
    <source>
        <dbReference type="PROSITE" id="PS51272"/>
    </source>
</evidence>
<protein>
    <submittedName>
        <fullName evidence="3">Endoglucanase</fullName>
        <ecNumber evidence="3">3.2.1.4</ecNumber>
    </submittedName>
</protein>
<dbReference type="InterPro" id="IPR001119">
    <property type="entry name" value="SLH_dom"/>
</dbReference>
<feature type="domain" description="SLH" evidence="2">
    <location>
        <begin position="297"/>
        <end position="359"/>
    </location>
</feature>
<dbReference type="EMBL" id="LOHZ01000030">
    <property type="protein sequence ID" value="KYO66137.1"/>
    <property type="molecule type" value="Genomic_DNA"/>
</dbReference>
<keyword evidence="3" id="KW-0326">Glycosidase</keyword>
<dbReference type="AlphaFoldDB" id="A0A161QB66"/>
<dbReference type="RefSeq" id="WP_068748449.1">
    <property type="nucleotide sequence ID" value="NZ_LOHZ01000030.1"/>
</dbReference>
<sequence length="511" mass="57404">MKKLQKIKMFLGMNLIFALALYLFPVRAFALPGYEGGIKNEVEYVEPLFLTGEPVLLKGKVTITEGRVKNGKRQDRISYSLSDEEKTIQLTRSLTFDVTVREIKEKRQVIEDAILSRFSENITVKRGKTQDRYSLVSYSFSSSQVTDITPSVDYTSLNFGGRKVYSINRDEGEVVVEFSSKGVEYNSPFGGLEIRKSTYLITCSRKENSKQNIPAHSWDAKIGSEIYREITRDLSYIKNDPKLISFEGGFLEETREFSRMKYDYDLPRMKDGVPLSSGRNSGAMEKTLETSPVSKRMQIVKAADLKNHWAKEDVEKLLSLGILVQTGNYFYPEGYEKRGNFAKALGRLMDSPSRVSKILEGSGAGLLKNPGANGGKSLYDDVSEKEEGYEYIESLYRFGVMEGTAYRLFSPDKTLTRAEAVTSLVRALGLINAAGEYPGSTGFLDDDSIPSWAKRAVFAAKELGLVKGDRAGCFRPFDPLTKAESAVLLSRFLSYLKDDIKKDFIKRSLSF</sequence>
<feature type="domain" description="SLH" evidence="2">
    <location>
        <begin position="375"/>
        <end position="438"/>
    </location>
</feature>
<dbReference type="OrthoDB" id="2985276at2"/>
<dbReference type="GO" id="GO:0008810">
    <property type="term" value="F:cellulase activity"/>
    <property type="evidence" value="ECO:0007669"/>
    <property type="project" value="UniProtKB-EC"/>
</dbReference>